<organism evidence="1 2">
    <name type="scientific">Hibiscus sabdariffa</name>
    <name type="common">roselle</name>
    <dbReference type="NCBI Taxonomy" id="183260"/>
    <lineage>
        <taxon>Eukaryota</taxon>
        <taxon>Viridiplantae</taxon>
        <taxon>Streptophyta</taxon>
        <taxon>Embryophyta</taxon>
        <taxon>Tracheophyta</taxon>
        <taxon>Spermatophyta</taxon>
        <taxon>Magnoliopsida</taxon>
        <taxon>eudicotyledons</taxon>
        <taxon>Gunneridae</taxon>
        <taxon>Pentapetalae</taxon>
        <taxon>rosids</taxon>
        <taxon>malvids</taxon>
        <taxon>Malvales</taxon>
        <taxon>Malvaceae</taxon>
        <taxon>Malvoideae</taxon>
        <taxon>Hibiscus</taxon>
    </lineage>
</organism>
<protein>
    <submittedName>
        <fullName evidence="1">Uncharacterized protein</fullName>
    </submittedName>
</protein>
<reference evidence="1 2" key="1">
    <citation type="journal article" date="2024" name="G3 (Bethesda)">
        <title>Genome assembly of Hibiscus sabdariffa L. provides insights into metabolisms of medicinal natural products.</title>
        <authorList>
            <person name="Kim T."/>
        </authorList>
    </citation>
    <scope>NUCLEOTIDE SEQUENCE [LARGE SCALE GENOMIC DNA]</scope>
    <source>
        <strain evidence="1">TK-2024</strain>
        <tissue evidence="1">Old leaves</tissue>
    </source>
</reference>
<dbReference type="EMBL" id="JBBPBN010000020">
    <property type="protein sequence ID" value="KAK9016782.1"/>
    <property type="molecule type" value="Genomic_DNA"/>
</dbReference>
<comment type="caution">
    <text evidence="1">The sequence shown here is derived from an EMBL/GenBank/DDBJ whole genome shotgun (WGS) entry which is preliminary data.</text>
</comment>
<evidence type="ECO:0000313" key="1">
    <source>
        <dbReference type="EMBL" id="KAK9016782.1"/>
    </source>
</evidence>
<evidence type="ECO:0000313" key="2">
    <source>
        <dbReference type="Proteomes" id="UP001396334"/>
    </source>
</evidence>
<gene>
    <name evidence="1" type="ORF">V6N11_079276</name>
</gene>
<accession>A0ABR2RUX3</accession>
<keyword evidence="2" id="KW-1185">Reference proteome</keyword>
<sequence>MNLRTDTVALKQIRMFGFDSKTNDYEVLIAGVGKDDSWMEPYLFSLTENCWKRVTAIPLNYAFDPNEISLPFVNGAVHWNNWEVLLHVANGKMVSLDFNSQQMELQGVEVATGPISLEVSYVESLVLLDKAFMSTATISIN</sequence>
<name>A0ABR2RUX3_9ROSI</name>
<dbReference type="Proteomes" id="UP001396334">
    <property type="component" value="Unassembled WGS sequence"/>
</dbReference>
<proteinExistence type="predicted"/>